<feature type="region of interest" description="Disordered" evidence="1">
    <location>
        <begin position="51"/>
        <end position="85"/>
    </location>
</feature>
<reference evidence="3" key="1">
    <citation type="submission" date="2020-02" db="EMBL/GenBank/DDBJ databases">
        <title>A new Streptomyces sp. for controlling soil-borne diseases.</title>
        <authorList>
            <person name="Li X."/>
            <person name="Tian Y."/>
            <person name="Gao K."/>
        </authorList>
    </citation>
    <scope>NUCLEOTIDE SEQUENCE [LARGE SCALE GENOMIC DNA]</scope>
    <source>
        <strain evidence="3">0250</strain>
    </source>
</reference>
<feature type="domain" description="HTH luxR-type" evidence="2">
    <location>
        <begin position="1"/>
        <end position="52"/>
    </location>
</feature>
<name>A0A6G4AI44_9ACTN</name>
<dbReference type="PROSITE" id="PS50043">
    <property type="entry name" value="HTH_LUXR_2"/>
    <property type="match status" value="1"/>
</dbReference>
<proteinExistence type="predicted"/>
<gene>
    <name evidence="3" type="ORF">G4H13_21630</name>
</gene>
<evidence type="ECO:0000313" key="3">
    <source>
        <dbReference type="EMBL" id="NEW72908.1"/>
    </source>
</evidence>
<dbReference type="GO" id="GO:0003677">
    <property type="term" value="F:DNA binding"/>
    <property type="evidence" value="ECO:0007669"/>
    <property type="project" value="InterPro"/>
</dbReference>
<comment type="caution">
    <text evidence="3">The sequence shown here is derived from an EMBL/GenBank/DDBJ whole genome shotgun (WGS) entry which is preliminary data.</text>
</comment>
<evidence type="ECO:0000259" key="2">
    <source>
        <dbReference type="PROSITE" id="PS50043"/>
    </source>
</evidence>
<dbReference type="InterPro" id="IPR036388">
    <property type="entry name" value="WH-like_DNA-bd_sf"/>
</dbReference>
<dbReference type="RefSeq" id="WP_164429782.1">
    <property type="nucleotide sequence ID" value="NZ_JAAIKT010000026.1"/>
</dbReference>
<sequence>MLEQVISGRSSTGMASALTMSQYTVQDHLKSIFAKFGVRSRGQLVARALDIPPADGEPRRGLGSDKSPGLGLYRPNSTATEANPEYTGDIAHLPANAVRFPHLARSHS</sequence>
<dbReference type="InterPro" id="IPR016032">
    <property type="entry name" value="Sig_transdc_resp-reg_C-effctor"/>
</dbReference>
<protein>
    <recommendedName>
        <fullName evidence="2">HTH luxR-type domain-containing protein</fullName>
    </recommendedName>
</protein>
<evidence type="ECO:0000313" key="4">
    <source>
        <dbReference type="Proteomes" id="UP000476310"/>
    </source>
</evidence>
<evidence type="ECO:0000256" key="1">
    <source>
        <dbReference type="SAM" id="MobiDB-lite"/>
    </source>
</evidence>
<organism evidence="3 4">
    <name type="scientific">Streptomyces rhizosphaericus</name>
    <dbReference type="NCBI Taxonomy" id="114699"/>
    <lineage>
        <taxon>Bacteria</taxon>
        <taxon>Bacillati</taxon>
        <taxon>Actinomycetota</taxon>
        <taxon>Actinomycetes</taxon>
        <taxon>Kitasatosporales</taxon>
        <taxon>Streptomycetaceae</taxon>
        <taxon>Streptomyces</taxon>
        <taxon>Streptomyces violaceusniger group</taxon>
    </lineage>
</organism>
<dbReference type="Gene3D" id="1.10.10.10">
    <property type="entry name" value="Winged helix-like DNA-binding domain superfamily/Winged helix DNA-binding domain"/>
    <property type="match status" value="1"/>
</dbReference>
<keyword evidence="4" id="KW-1185">Reference proteome</keyword>
<dbReference type="GO" id="GO:0006355">
    <property type="term" value="P:regulation of DNA-templated transcription"/>
    <property type="evidence" value="ECO:0007669"/>
    <property type="project" value="InterPro"/>
</dbReference>
<dbReference type="Pfam" id="PF00196">
    <property type="entry name" value="GerE"/>
    <property type="match status" value="1"/>
</dbReference>
<dbReference type="InterPro" id="IPR000792">
    <property type="entry name" value="Tscrpt_reg_LuxR_C"/>
</dbReference>
<dbReference type="SMART" id="SM00421">
    <property type="entry name" value="HTH_LUXR"/>
    <property type="match status" value="1"/>
</dbReference>
<dbReference type="Proteomes" id="UP000476310">
    <property type="component" value="Unassembled WGS sequence"/>
</dbReference>
<dbReference type="AlphaFoldDB" id="A0A6G4AI44"/>
<dbReference type="EMBL" id="JAAIKT010000026">
    <property type="protein sequence ID" value="NEW72908.1"/>
    <property type="molecule type" value="Genomic_DNA"/>
</dbReference>
<dbReference type="SUPFAM" id="SSF46894">
    <property type="entry name" value="C-terminal effector domain of the bipartite response regulators"/>
    <property type="match status" value="1"/>
</dbReference>
<accession>A0A6G4AI44</accession>